<dbReference type="InterPro" id="IPR058357">
    <property type="entry name" value="DUF8044"/>
</dbReference>
<keyword evidence="1" id="KW-0472">Membrane</keyword>
<comment type="caution">
    <text evidence="2">The sequence shown here is derived from an EMBL/GenBank/DDBJ whole genome shotgun (WGS) entry which is preliminary data.</text>
</comment>
<protein>
    <submittedName>
        <fullName evidence="2">Uncharacterized protein</fullName>
    </submittedName>
</protein>
<dbReference type="Proteomes" id="UP001596099">
    <property type="component" value="Unassembled WGS sequence"/>
</dbReference>
<dbReference type="RefSeq" id="WP_247418227.1">
    <property type="nucleotide sequence ID" value="NZ_JALLGW010000001.1"/>
</dbReference>
<dbReference type="Pfam" id="PF26161">
    <property type="entry name" value="DUF8044"/>
    <property type="match status" value="1"/>
</dbReference>
<feature type="transmembrane region" description="Helical" evidence="1">
    <location>
        <begin position="73"/>
        <end position="92"/>
    </location>
</feature>
<name>A0ABD5RHE1_9EURY</name>
<evidence type="ECO:0000313" key="2">
    <source>
        <dbReference type="EMBL" id="MFC5969860.1"/>
    </source>
</evidence>
<feature type="transmembrane region" description="Helical" evidence="1">
    <location>
        <begin position="43"/>
        <end position="61"/>
    </location>
</feature>
<accession>A0ABD5RHE1</accession>
<keyword evidence="3" id="KW-1185">Reference proteome</keyword>
<keyword evidence="1" id="KW-0812">Transmembrane</keyword>
<feature type="transmembrane region" description="Helical" evidence="1">
    <location>
        <begin position="20"/>
        <end position="37"/>
    </location>
</feature>
<dbReference type="EMBL" id="JBHSQH010000001">
    <property type="protein sequence ID" value="MFC5969860.1"/>
    <property type="molecule type" value="Genomic_DNA"/>
</dbReference>
<evidence type="ECO:0000256" key="1">
    <source>
        <dbReference type="SAM" id="Phobius"/>
    </source>
</evidence>
<organism evidence="2 3">
    <name type="scientific">Halomarina salina</name>
    <dbReference type="NCBI Taxonomy" id="1872699"/>
    <lineage>
        <taxon>Archaea</taxon>
        <taxon>Methanobacteriati</taxon>
        <taxon>Methanobacteriota</taxon>
        <taxon>Stenosarchaea group</taxon>
        <taxon>Halobacteria</taxon>
        <taxon>Halobacteriales</taxon>
        <taxon>Natronomonadaceae</taxon>
        <taxon>Halomarina</taxon>
    </lineage>
</organism>
<reference evidence="2 3" key="1">
    <citation type="journal article" date="2019" name="Int. J. Syst. Evol. Microbiol.">
        <title>The Global Catalogue of Microorganisms (GCM) 10K type strain sequencing project: providing services to taxonomists for standard genome sequencing and annotation.</title>
        <authorList>
            <consortium name="The Broad Institute Genomics Platform"/>
            <consortium name="The Broad Institute Genome Sequencing Center for Infectious Disease"/>
            <person name="Wu L."/>
            <person name="Ma J."/>
        </authorList>
    </citation>
    <scope>NUCLEOTIDE SEQUENCE [LARGE SCALE GENOMIC DNA]</scope>
    <source>
        <strain evidence="2 3">CGMCC 1.12543</strain>
    </source>
</reference>
<keyword evidence="1" id="KW-1133">Transmembrane helix</keyword>
<evidence type="ECO:0000313" key="3">
    <source>
        <dbReference type="Proteomes" id="UP001596099"/>
    </source>
</evidence>
<proteinExistence type="predicted"/>
<sequence>MFRFPTEGSVVTDATLRRFVGAFLLWCVASALVLSQFGRVTTALVYATGYVGFLLAAEYSAPMGEPPRWHRHLRWVTILGFVGFLVFVYGWVQQVVPPGTLPTL</sequence>
<dbReference type="AlphaFoldDB" id="A0ABD5RHE1"/>
<gene>
    <name evidence="2" type="ORF">ACFPYI_00810</name>
</gene>